<evidence type="ECO:0000313" key="2">
    <source>
        <dbReference type="Proteomes" id="UP000184330"/>
    </source>
</evidence>
<gene>
    <name evidence="1" type="ORF">PAC_15856</name>
</gene>
<dbReference type="AlphaFoldDB" id="A0A1L7XLY2"/>
<evidence type="ECO:0000313" key="1">
    <source>
        <dbReference type="EMBL" id="CZR65956.1"/>
    </source>
</evidence>
<reference evidence="1 2" key="1">
    <citation type="submission" date="2016-03" db="EMBL/GenBank/DDBJ databases">
        <authorList>
            <person name="Ploux O."/>
        </authorList>
    </citation>
    <scope>NUCLEOTIDE SEQUENCE [LARGE SCALE GENOMIC DNA]</scope>
    <source>
        <strain evidence="1 2">UAMH 11012</strain>
    </source>
</reference>
<proteinExistence type="predicted"/>
<protein>
    <submittedName>
        <fullName evidence="1">Uncharacterized protein</fullName>
    </submittedName>
</protein>
<accession>A0A1L7XLY2</accession>
<organism evidence="1 2">
    <name type="scientific">Phialocephala subalpina</name>
    <dbReference type="NCBI Taxonomy" id="576137"/>
    <lineage>
        <taxon>Eukaryota</taxon>
        <taxon>Fungi</taxon>
        <taxon>Dikarya</taxon>
        <taxon>Ascomycota</taxon>
        <taxon>Pezizomycotina</taxon>
        <taxon>Leotiomycetes</taxon>
        <taxon>Helotiales</taxon>
        <taxon>Mollisiaceae</taxon>
        <taxon>Phialocephala</taxon>
        <taxon>Phialocephala fortinii species complex</taxon>
    </lineage>
</organism>
<name>A0A1L7XLY2_9HELO</name>
<dbReference type="Proteomes" id="UP000184330">
    <property type="component" value="Unassembled WGS sequence"/>
</dbReference>
<dbReference type="EMBL" id="FJOG01000034">
    <property type="protein sequence ID" value="CZR65956.1"/>
    <property type="molecule type" value="Genomic_DNA"/>
</dbReference>
<sequence>MADSRRWEYHADKNGKKCLASNPARRNKCYKCGNDKVKFGREYLDKHEEILYYTWDYCICRTCNEEKHTDREECLHKRCETCDIGPVEGDSYSNWRYWQCEIEKRPGLICRQFNLESTTHCTRCGTPENRKRVVFAREQVIPHWNIIMAFSISVFGPKLLLL</sequence>
<keyword evidence="2" id="KW-1185">Reference proteome</keyword>